<keyword evidence="6" id="KW-0636">Prenylation</keyword>
<evidence type="ECO:0000256" key="1">
    <source>
        <dbReference type="ARBA" id="ARBA00008025"/>
    </source>
</evidence>
<dbReference type="Proteomes" id="UP001412067">
    <property type="component" value="Unassembled WGS sequence"/>
</dbReference>
<reference evidence="9 10" key="1">
    <citation type="journal article" date="2022" name="Nat. Plants">
        <title>Genomes of leafy and leafless Platanthera orchids illuminate the evolution of mycoheterotrophy.</title>
        <authorList>
            <person name="Li M.H."/>
            <person name="Liu K.W."/>
            <person name="Li Z."/>
            <person name="Lu H.C."/>
            <person name="Ye Q.L."/>
            <person name="Zhang D."/>
            <person name="Wang J.Y."/>
            <person name="Li Y.F."/>
            <person name="Zhong Z.M."/>
            <person name="Liu X."/>
            <person name="Yu X."/>
            <person name="Liu D.K."/>
            <person name="Tu X.D."/>
            <person name="Liu B."/>
            <person name="Hao Y."/>
            <person name="Liao X.Y."/>
            <person name="Jiang Y.T."/>
            <person name="Sun W.H."/>
            <person name="Chen J."/>
            <person name="Chen Y.Q."/>
            <person name="Ai Y."/>
            <person name="Zhai J.W."/>
            <person name="Wu S.S."/>
            <person name="Zhou Z."/>
            <person name="Hsiao Y.Y."/>
            <person name="Wu W.L."/>
            <person name="Chen Y.Y."/>
            <person name="Lin Y.F."/>
            <person name="Hsu J.L."/>
            <person name="Li C.Y."/>
            <person name="Wang Z.W."/>
            <person name="Zhao X."/>
            <person name="Zhong W.Y."/>
            <person name="Ma X.K."/>
            <person name="Ma L."/>
            <person name="Huang J."/>
            <person name="Chen G.Z."/>
            <person name="Huang M.Z."/>
            <person name="Huang L."/>
            <person name="Peng D.H."/>
            <person name="Luo Y.B."/>
            <person name="Zou S.Q."/>
            <person name="Chen S.P."/>
            <person name="Lan S."/>
            <person name="Tsai W.C."/>
            <person name="Van de Peer Y."/>
            <person name="Liu Z.J."/>
        </authorList>
    </citation>
    <scope>NUCLEOTIDE SEQUENCE [LARGE SCALE GENOMIC DNA]</scope>
    <source>
        <strain evidence="9">Lor288</strain>
    </source>
</reference>
<dbReference type="EMBL" id="JBBWWR010000005">
    <property type="protein sequence ID" value="KAK8966891.1"/>
    <property type="molecule type" value="Genomic_DNA"/>
</dbReference>
<gene>
    <name evidence="9" type="primary">YKT61</name>
    <name evidence="9" type="ORF">KSP40_PGU019203</name>
</gene>
<organism evidence="9 10">
    <name type="scientific">Platanthera guangdongensis</name>
    <dbReference type="NCBI Taxonomy" id="2320717"/>
    <lineage>
        <taxon>Eukaryota</taxon>
        <taxon>Viridiplantae</taxon>
        <taxon>Streptophyta</taxon>
        <taxon>Embryophyta</taxon>
        <taxon>Tracheophyta</taxon>
        <taxon>Spermatophyta</taxon>
        <taxon>Magnoliopsida</taxon>
        <taxon>Liliopsida</taxon>
        <taxon>Asparagales</taxon>
        <taxon>Orchidaceae</taxon>
        <taxon>Orchidoideae</taxon>
        <taxon>Orchideae</taxon>
        <taxon>Orchidinae</taxon>
        <taxon>Platanthera</taxon>
    </lineage>
</organism>
<accession>A0ABR2MTY2</accession>
<dbReference type="InterPro" id="IPR010908">
    <property type="entry name" value="Longin_dom"/>
</dbReference>
<dbReference type="Pfam" id="PF13774">
    <property type="entry name" value="Longin"/>
    <property type="match status" value="1"/>
</dbReference>
<name>A0ABR2MTY2_9ASPA</name>
<comment type="similarity">
    <text evidence="1">Belongs to the synaptobrevin family.</text>
</comment>
<evidence type="ECO:0000256" key="2">
    <source>
        <dbReference type="ARBA" id="ARBA00022481"/>
    </source>
</evidence>
<keyword evidence="3" id="KW-0472">Membrane</keyword>
<evidence type="ECO:0000256" key="5">
    <source>
        <dbReference type="ARBA" id="ARBA00023288"/>
    </source>
</evidence>
<evidence type="ECO:0000256" key="7">
    <source>
        <dbReference type="ARBA" id="ARBA00046278"/>
    </source>
</evidence>
<comment type="caution">
    <text evidence="9">The sequence shown here is derived from an EMBL/GenBank/DDBJ whole genome shotgun (WGS) entry which is preliminary data.</text>
</comment>
<sequence>MNAIDHDPITKVCNVIGRQTSWVNWVHMTMIFGLQDHRYTLCDETVNNFFPNANGIFSTGHNFFSKHSFQMLMKYKVHSYNRNGLCAVAFMDDHYPVRSAFSLLNTVRPFNYDVVAASLFLVLSVSNKMYATGILNWRNTVAGTVCSLHQIVRL</sequence>
<keyword evidence="2" id="KW-0488">Methylation</keyword>
<evidence type="ECO:0000256" key="3">
    <source>
        <dbReference type="ARBA" id="ARBA00023136"/>
    </source>
</evidence>
<dbReference type="SUPFAM" id="SSF64356">
    <property type="entry name" value="SNARE-like"/>
    <property type="match status" value="1"/>
</dbReference>
<keyword evidence="10" id="KW-1185">Reference proteome</keyword>
<dbReference type="PANTHER" id="PTHR45806">
    <property type="entry name" value="SYNAPTOBREVIN HOMOLOG YKT6"/>
    <property type="match status" value="1"/>
</dbReference>
<evidence type="ECO:0000259" key="8">
    <source>
        <dbReference type="PROSITE" id="PS50859"/>
    </source>
</evidence>
<feature type="domain" description="Longin" evidence="8">
    <location>
        <begin position="75"/>
        <end position="108"/>
    </location>
</feature>
<evidence type="ECO:0000256" key="6">
    <source>
        <dbReference type="ARBA" id="ARBA00023289"/>
    </source>
</evidence>
<protein>
    <submittedName>
        <fullName evidence="9">VAMP-like protein YKT61</fullName>
    </submittedName>
</protein>
<evidence type="ECO:0000313" key="10">
    <source>
        <dbReference type="Proteomes" id="UP001412067"/>
    </source>
</evidence>
<comment type="subcellular location">
    <subcellularLocation>
        <location evidence="7">Endomembrane system</location>
        <topology evidence="7">Lipid-anchor</topology>
        <orientation evidence="7">Cytoplasmic side</orientation>
    </subcellularLocation>
</comment>
<keyword evidence="4" id="KW-0564">Palmitate</keyword>
<keyword evidence="5" id="KW-0449">Lipoprotein</keyword>
<dbReference type="InterPro" id="IPR011012">
    <property type="entry name" value="Longin-like_dom_sf"/>
</dbReference>
<evidence type="ECO:0000256" key="4">
    <source>
        <dbReference type="ARBA" id="ARBA00023139"/>
    </source>
</evidence>
<proteinExistence type="inferred from homology"/>
<dbReference type="PROSITE" id="PS50859">
    <property type="entry name" value="LONGIN"/>
    <property type="match status" value="1"/>
</dbReference>
<evidence type="ECO:0000313" key="9">
    <source>
        <dbReference type="EMBL" id="KAK8966891.1"/>
    </source>
</evidence>
<dbReference type="PANTHER" id="PTHR45806:SF1">
    <property type="entry name" value="SYNAPTOBREVIN HOMOLOG YKT6"/>
    <property type="match status" value="1"/>
</dbReference>
<dbReference type="Gene3D" id="3.30.450.50">
    <property type="entry name" value="Longin domain"/>
    <property type="match status" value="1"/>
</dbReference>